<dbReference type="SMART" id="SM00331">
    <property type="entry name" value="PP2C_SIG"/>
    <property type="match status" value="1"/>
</dbReference>
<reference evidence="8 9" key="1">
    <citation type="journal article" date="2019" name="Syst. Appl. Microbiol.">
        <title>Microvirga tunisiensis sp. nov., a root nodule symbiotic bacterium isolated from Lupinus micranthus and L. luteus grown in Northern Tunisia.</title>
        <authorList>
            <person name="Msaddak A."/>
            <person name="Rejili M."/>
            <person name="Duran D."/>
            <person name="Mars M."/>
            <person name="Palacios J.M."/>
            <person name="Ruiz-Argueso T."/>
            <person name="Rey L."/>
            <person name="Imperial J."/>
        </authorList>
    </citation>
    <scope>NUCLEOTIDE SEQUENCE [LARGE SCALE GENOMIC DNA]</scope>
    <source>
        <strain evidence="8 9">Lmie10</strain>
    </source>
</reference>
<keyword evidence="5" id="KW-0472">Membrane</keyword>
<keyword evidence="5" id="KW-0812">Transmembrane</keyword>
<dbReference type="SMART" id="SM00332">
    <property type="entry name" value="PP2Cc"/>
    <property type="match status" value="1"/>
</dbReference>
<dbReference type="GO" id="GO:0005524">
    <property type="term" value="F:ATP binding"/>
    <property type="evidence" value="ECO:0007669"/>
    <property type="project" value="UniProtKB-KW"/>
</dbReference>
<keyword evidence="1" id="KW-0808">Transferase</keyword>
<evidence type="ECO:0000313" key="9">
    <source>
        <dbReference type="Proteomes" id="UP000403266"/>
    </source>
</evidence>
<dbReference type="InterPro" id="IPR001932">
    <property type="entry name" value="PPM-type_phosphatase-like_dom"/>
</dbReference>
<dbReference type="Pfam" id="PF13672">
    <property type="entry name" value="PP2C_2"/>
    <property type="match status" value="1"/>
</dbReference>
<comment type="caution">
    <text evidence="8">The sequence shown here is derived from an EMBL/GenBank/DDBJ whole genome shotgun (WGS) entry which is preliminary data.</text>
</comment>
<dbReference type="Pfam" id="PF00069">
    <property type="entry name" value="Pkinase"/>
    <property type="match status" value="1"/>
</dbReference>
<evidence type="ECO:0000259" key="7">
    <source>
        <dbReference type="PROSITE" id="PS51746"/>
    </source>
</evidence>
<evidence type="ECO:0000313" key="8">
    <source>
        <dbReference type="EMBL" id="MPR28847.1"/>
    </source>
</evidence>
<keyword evidence="4" id="KW-0067">ATP-binding</keyword>
<feature type="domain" description="Protein kinase" evidence="6">
    <location>
        <begin position="272"/>
        <end position="537"/>
    </location>
</feature>
<dbReference type="GO" id="GO:0004674">
    <property type="term" value="F:protein serine/threonine kinase activity"/>
    <property type="evidence" value="ECO:0007669"/>
    <property type="project" value="TreeGrafter"/>
</dbReference>
<dbReference type="EMBL" id="VOSK01000177">
    <property type="protein sequence ID" value="MPR28847.1"/>
    <property type="molecule type" value="Genomic_DNA"/>
</dbReference>
<name>A0A5N7MPA1_9HYPH</name>
<dbReference type="SUPFAM" id="SSF56112">
    <property type="entry name" value="Protein kinase-like (PK-like)"/>
    <property type="match status" value="1"/>
</dbReference>
<dbReference type="InterPro" id="IPR000719">
    <property type="entry name" value="Prot_kinase_dom"/>
</dbReference>
<evidence type="ECO:0000256" key="1">
    <source>
        <dbReference type="ARBA" id="ARBA00022679"/>
    </source>
</evidence>
<sequence>MTSALTITIGQHSERGHKEANQDFHGALIPEGSALTLKGIAIAIADGISTSSVSRIAAESAIKTFLTDYYCTSDTWSVKTAAQRVISAANSWLYAQTRRTLDASDVDRGYVCTFTAMVLKARLAHIFHVGDCRVSRVAGRALEALTEDHRIVVSSQQSYLARALGANSHVEIDYQTVSLQVGDVFILSSDGVHEHVDGNTVASALETHAENLDHAARQIVAEALRAGSRDNLTVQIVRIDAVPGADIGEFTADAMSLAPPPLPEPGGLLDGYRIIRELHSSSRSHVYLALDTRTNTPVVVKVPSIDLRSDAAYRKRFMMEEWIARRLSSPHVLKAHPQFDTRSYLYTVAEHVDGQTLAQWMIDHPNPDLETVRNIVEQIAKGLRAFHRLEMLHQDLRPQNIMIDRAGTVKLIDFGSVRVAGVVETAPELVGEDILGTAQYTAPEYFVGERGTPRSDLFSLGIIVYQILTGRLPYGAEVAKTRSPRQQARLRYIPASEFNPRVPDWVDLALRKAVHPNPLKRYEELSEFTFDLRHPNPGLLKNARPPLAERNPILFWKCVSAVLALTIVVLLCRSALSS</sequence>
<protein>
    <submittedName>
        <fullName evidence="8">Bifunctional protein-serine/threonine kinase/phosphatase</fullName>
    </submittedName>
</protein>
<evidence type="ECO:0000256" key="2">
    <source>
        <dbReference type="ARBA" id="ARBA00022741"/>
    </source>
</evidence>
<evidence type="ECO:0000256" key="3">
    <source>
        <dbReference type="ARBA" id="ARBA00022777"/>
    </source>
</evidence>
<dbReference type="SUPFAM" id="SSF81606">
    <property type="entry name" value="PP2C-like"/>
    <property type="match status" value="1"/>
</dbReference>
<dbReference type="PROSITE" id="PS00109">
    <property type="entry name" value="PROTEIN_KINASE_TYR"/>
    <property type="match status" value="1"/>
</dbReference>
<keyword evidence="5" id="KW-1133">Transmembrane helix</keyword>
<dbReference type="PANTHER" id="PTHR43289:SF6">
    <property type="entry name" value="SERINE_THREONINE-PROTEIN KINASE NEKL-3"/>
    <property type="match status" value="1"/>
</dbReference>
<dbReference type="AlphaFoldDB" id="A0A5N7MPA1"/>
<keyword evidence="3 8" id="KW-0418">Kinase</keyword>
<dbReference type="PROSITE" id="PS50011">
    <property type="entry name" value="PROTEIN_KINASE_DOM"/>
    <property type="match status" value="1"/>
</dbReference>
<accession>A0A5N7MPA1</accession>
<keyword evidence="9" id="KW-1185">Reference proteome</keyword>
<evidence type="ECO:0000256" key="4">
    <source>
        <dbReference type="ARBA" id="ARBA00022840"/>
    </source>
</evidence>
<dbReference type="CDD" id="cd00143">
    <property type="entry name" value="PP2Cc"/>
    <property type="match status" value="1"/>
</dbReference>
<dbReference type="InterPro" id="IPR011009">
    <property type="entry name" value="Kinase-like_dom_sf"/>
</dbReference>
<proteinExistence type="predicted"/>
<dbReference type="InterPro" id="IPR036457">
    <property type="entry name" value="PPM-type-like_dom_sf"/>
</dbReference>
<dbReference type="OrthoDB" id="9801841at2"/>
<dbReference type="Gene3D" id="3.60.40.10">
    <property type="entry name" value="PPM-type phosphatase domain"/>
    <property type="match status" value="1"/>
</dbReference>
<feature type="transmembrane region" description="Helical" evidence="5">
    <location>
        <begin position="554"/>
        <end position="576"/>
    </location>
</feature>
<dbReference type="PROSITE" id="PS51746">
    <property type="entry name" value="PPM_2"/>
    <property type="match status" value="1"/>
</dbReference>
<dbReference type="Proteomes" id="UP000403266">
    <property type="component" value="Unassembled WGS sequence"/>
</dbReference>
<keyword evidence="2" id="KW-0547">Nucleotide-binding</keyword>
<dbReference type="CDD" id="cd14014">
    <property type="entry name" value="STKc_PknB_like"/>
    <property type="match status" value="1"/>
</dbReference>
<dbReference type="PANTHER" id="PTHR43289">
    <property type="entry name" value="MITOGEN-ACTIVATED PROTEIN KINASE KINASE KINASE 20-RELATED"/>
    <property type="match status" value="1"/>
</dbReference>
<evidence type="ECO:0000256" key="5">
    <source>
        <dbReference type="SAM" id="Phobius"/>
    </source>
</evidence>
<dbReference type="InterPro" id="IPR008266">
    <property type="entry name" value="Tyr_kinase_AS"/>
</dbReference>
<evidence type="ECO:0000259" key="6">
    <source>
        <dbReference type="PROSITE" id="PS50011"/>
    </source>
</evidence>
<dbReference type="Gene3D" id="1.10.510.10">
    <property type="entry name" value="Transferase(Phosphotransferase) domain 1"/>
    <property type="match status" value="1"/>
</dbReference>
<feature type="domain" description="PPM-type phosphatase" evidence="7">
    <location>
        <begin position="8"/>
        <end position="239"/>
    </location>
</feature>
<gene>
    <name evidence="8" type="ORF">FS320_27900</name>
</gene>
<organism evidence="8 9">
    <name type="scientific">Microvirga tunisiensis</name>
    <dbReference type="NCBI Taxonomy" id="2108360"/>
    <lineage>
        <taxon>Bacteria</taxon>
        <taxon>Pseudomonadati</taxon>
        <taxon>Pseudomonadota</taxon>
        <taxon>Alphaproteobacteria</taxon>
        <taxon>Hyphomicrobiales</taxon>
        <taxon>Methylobacteriaceae</taxon>
        <taxon>Microvirga</taxon>
    </lineage>
</organism>
<dbReference type="RefSeq" id="WP_152715457.1">
    <property type="nucleotide sequence ID" value="NZ_VOSJ01000170.1"/>
</dbReference>